<dbReference type="EnsemblPlants" id="MELO3C009658.2.1">
    <property type="protein sequence ID" value="MELO3C009658.2.1"/>
    <property type="gene ID" value="MELO3C009658.2"/>
</dbReference>
<name>A0A9I9CWR8_CUCME</name>
<proteinExistence type="predicted"/>
<dbReference type="Gramene" id="MELO3C009658.2.1">
    <property type="protein sequence ID" value="MELO3C009658.2.1"/>
    <property type="gene ID" value="MELO3C009658.2"/>
</dbReference>
<accession>A0A9I9CWR8</accession>
<organism evidence="1">
    <name type="scientific">Cucumis melo</name>
    <name type="common">Muskmelon</name>
    <dbReference type="NCBI Taxonomy" id="3656"/>
    <lineage>
        <taxon>Eukaryota</taxon>
        <taxon>Viridiplantae</taxon>
        <taxon>Streptophyta</taxon>
        <taxon>Embryophyta</taxon>
        <taxon>Tracheophyta</taxon>
        <taxon>Spermatophyta</taxon>
        <taxon>Magnoliopsida</taxon>
        <taxon>eudicotyledons</taxon>
        <taxon>Gunneridae</taxon>
        <taxon>Pentapetalae</taxon>
        <taxon>rosids</taxon>
        <taxon>fabids</taxon>
        <taxon>Cucurbitales</taxon>
        <taxon>Cucurbitaceae</taxon>
        <taxon>Benincaseae</taxon>
        <taxon>Cucumis</taxon>
    </lineage>
</organism>
<evidence type="ECO:0000313" key="1">
    <source>
        <dbReference type="EnsemblPlants" id="MELO3C009658.2.1"/>
    </source>
</evidence>
<sequence>MKAPTAGKAAVASEDRLGAGAGPSLVAMVALTAAAATRTAQVTFFMSMVVNKNEKEETRLGKATIFLNAIIIELH</sequence>
<dbReference type="AlphaFoldDB" id="A0A9I9CWR8"/>
<reference evidence="1" key="1">
    <citation type="submission" date="2023-03" db="UniProtKB">
        <authorList>
            <consortium name="EnsemblPlants"/>
        </authorList>
    </citation>
    <scope>IDENTIFICATION</scope>
</reference>
<protein>
    <submittedName>
        <fullName evidence="1">Uncharacterized protein</fullName>
    </submittedName>
</protein>